<dbReference type="Proteomes" id="UP000809789">
    <property type="component" value="Unassembled WGS sequence"/>
</dbReference>
<evidence type="ECO:0000313" key="2">
    <source>
        <dbReference type="Proteomes" id="UP000809789"/>
    </source>
</evidence>
<organism evidence="1 2">
    <name type="scientific">Elsinoe batatas</name>
    <dbReference type="NCBI Taxonomy" id="2601811"/>
    <lineage>
        <taxon>Eukaryota</taxon>
        <taxon>Fungi</taxon>
        <taxon>Dikarya</taxon>
        <taxon>Ascomycota</taxon>
        <taxon>Pezizomycotina</taxon>
        <taxon>Dothideomycetes</taxon>
        <taxon>Dothideomycetidae</taxon>
        <taxon>Myriangiales</taxon>
        <taxon>Elsinoaceae</taxon>
        <taxon>Elsinoe</taxon>
    </lineage>
</organism>
<proteinExistence type="predicted"/>
<accession>A0A8K0PJJ4</accession>
<evidence type="ECO:0000313" key="1">
    <source>
        <dbReference type="EMBL" id="KAG8630587.1"/>
    </source>
</evidence>
<reference evidence="1" key="1">
    <citation type="submission" date="2021-07" db="EMBL/GenBank/DDBJ databases">
        <title>Elsinoe batatas strain:CRI-CJ2 Genome sequencing and assembly.</title>
        <authorList>
            <person name="Huang L."/>
        </authorList>
    </citation>
    <scope>NUCLEOTIDE SEQUENCE</scope>
    <source>
        <strain evidence="1">CRI-CJ2</strain>
    </source>
</reference>
<dbReference type="OrthoDB" id="10632523at2759"/>
<sequence length="376" mass="43856">MKPRESSTVLLRTRRAVAEGTLKKAAYRSKKELTMDERTADLALRLLRKDMNLRYTGFYHVFAYVREWEAGSAFLENIVQVLEECGLSKRFSVDQSREPRRNTTHELSMMYVYLTQSTPNTQNLNSTDMPTPILFTSQKEYEIGAIPDEKEFEFNNQHKISLRAEFDVEKDYMSYISVHRHKIHVSDDESSLIRRIESHETIYSCRECASHAIHEIDCFVLPADQGPTVMSASDEYPKRMKICIDGQGQDWPLSEMDQQDPFHELSWDLISNPSQARWGLESSRGMPFDSSPNRTERSLFEQPTILTLEVGRYGLECHEIEVQGTVREVLQRVHEYYDHEMPFDHCDCEPNELRNHRCMGDLFFEGIRDNQVLFGT</sequence>
<protein>
    <submittedName>
        <fullName evidence="1">Uncharacterized protein</fullName>
    </submittedName>
</protein>
<dbReference type="EMBL" id="JAESVG020000002">
    <property type="protein sequence ID" value="KAG8630587.1"/>
    <property type="molecule type" value="Genomic_DNA"/>
</dbReference>
<gene>
    <name evidence="1" type="ORF">KVT40_002206</name>
</gene>
<comment type="caution">
    <text evidence="1">The sequence shown here is derived from an EMBL/GenBank/DDBJ whole genome shotgun (WGS) entry which is preliminary data.</text>
</comment>
<name>A0A8K0PJJ4_9PEZI</name>
<keyword evidence="2" id="KW-1185">Reference proteome</keyword>
<dbReference type="AlphaFoldDB" id="A0A8K0PJJ4"/>